<evidence type="ECO:0000256" key="2">
    <source>
        <dbReference type="ARBA" id="ARBA00022723"/>
    </source>
</evidence>
<dbReference type="SUPFAM" id="SSF47473">
    <property type="entry name" value="EF-hand"/>
    <property type="match status" value="1"/>
</dbReference>
<dbReference type="GO" id="GO:0005737">
    <property type="term" value="C:cytoplasm"/>
    <property type="evidence" value="ECO:0007669"/>
    <property type="project" value="UniProtKB-ARBA"/>
</dbReference>
<feature type="domain" description="EF-hand" evidence="5">
    <location>
        <begin position="44"/>
        <end position="79"/>
    </location>
</feature>
<evidence type="ECO:0000259" key="5">
    <source>
        <dbReference type="PROSITE" id="PS50222"/>
    </source>
</evidence>
<name>A0AAD5GSV1_AMBAR</name>
<protein>
    <recommendedName>
        <fullName evidence="5">EF-hand domain-containing protein</fullName>
    </recommendedName>
</protein>
<dbReference type="InterPro" id="IPR039647">
    <property type="entry name" value="EF_hand_pair_protein_CML-like"/>
</dbReference>
<keyword evidence="2" id="KW-0479">Metal-binding</keyword>
<dbReference type="GO" id="GO:0005509">
    <property type="term" value="F:calcium ion binding"/>
    <property type="evidence" value="ECO:0007669"/>
    <property type="project" value="InterPro"/>
</dbReference>
<dbReference type="PROSITE" id="PS00018">
    <property type="entry name" value="EF_HAND_1"/>
    <property type="match status" value="3"/>
</dbReference>
<dbReference type="FunFam" id="1.10.238.10:FF:000089">
    <property type="entry name" value="calmodulin-like protein 3"/>
    <property type="match status" value="1"/>
</dbReference>
<dbReference type="Pfam" id="PF13499">
    <property type="entry name" value="EF-hand_7"/>
    <property type="match status" value="1"/>
</dbReference>
<dbReference type="Proteomes" id="UP001206925">
    <property type="component" value="Unassembled WGS sequence"/>
</dbReference>
<keyword evidence="3" id="KW-0677">Repeat</keyword>
<evidence type="ECO:0000256" key="4">
    <source>
        <dbReference type="ARBA" id="ARBA00022837"/>
    </source>
</evidence>
<feature type="domain" description="EF-hand" evidence="5">
    <location>
        <begin position="82"/>
        <end position="119"/>
    </location>
</feature>
<comment type="caution">
    <text evidence="6">The sequence shown here is derived from an EMBL/GenBank/DDBJ whole genome shotgun (WGS) entry which is preliminary data.</text>
</comment>
<evidence type="ECO:0000313" key="7">
    <source>
        <dbReference type="Proteomes" id="UP001206925"/>
    </source>
</evidence>
<proteinExistence type="predicted"/>
<accession>A0AAD5GSV1</accession>
<reference evidence="6" key="1">
    <citation type="submission" date="2022-06" db="EMBL/GenBank/DDBJ databases">
        <title>Uncovering the hologenomic basis of an extraordinary plant invasion.</title>
        <authorList>
            <person name="Bieker V.C."/>
            <person name="Martin M.D."/>
            <person name="Gilbert T."/>
            <person name="Hodgins K."/>
            <person name="Battlay P."/>
            <person name="Petersen B."/>
            <person name="Wilson J."/>
        </authorList>
    </citation>
    <scope>NUCLEOTIDE SEQUENCE</scope>
    <source>
        <strain evidence="6">AA19_3_7</strain>
        <tissue evidence="6">Leaf</tissue>
    </source>
</reference>
<keyword evidence="4" id="KW-0106">Calcium</keyword>
<feature type="domain" description="EF-hand" evidence="5">
    <location>
        <begin position="6"/>
        <end position="41"/>
    </location>
</feature>
<dbReference type="InterPro" id="IPR011992">
    <property type="entry name" value="EF-hand-dom_pair"/>
</dbReference>
<dbReference type="PANTHER" id="PTHR10891">
    <property type="entry name" value="EF-HAND CALCIUM-BINDING DOMAIN CONTAINING PROTEIN"/>
    <property type="match status" value="1"/>
</dbReference>
<organism evidence="6 7">
    <name type="scientific">Ambrosia artemisiifolia</name>
    <name type="common">Common ragweed</name>
    <dbReference type="NCBI Taxonomy" id="4212"/>
    <lineage>
        <taxon>Eukaryota</taxon>
        <taxon>Viridiplantae</taxon>
        <taxon>Streptophyta</taxon>
        <taxon>Embryophyta</taxon>
        <taxon>Tracheophyta</taxon>
        <taxon>Spermatophyta</taxon>
        <taxon>Magnoliopsida</taxon>
        <taxon>eudicotyledons</taxon>
        <taxon>Gunneridae</taxon>
        <taxon>Pentapetalae</taxon>
        <taxon>asterids</taxon>
        <taxon>campanulids</taxon>
        <taxon>Asterales</taxon>
        <taxon>Asteraceae</taxon>
        <taxon>Asteroideae</taxon>
        <taxon>Heliantheae alliance</taxon>
        <taxon>Heliantheae</taxon>
        <taxon>Ambrosia</taxon>
    </lineage>
</organism>
<evidence type="ECO:0000256" key="1">
    <source>
        <dbReference type="ARBA" id="ARBA00003291"/>
    </source>
</evidence>
<dbReference type="Gene3D" id="1.10.238.10">
    <property type="entry name" value="EF-hand"/>
    <property type="match status" value="2"/>
</dbReference>
<dbReference type="SMART" id="SM00054">
    <property type="entry name" value="EFh"/>
    <property type="match status" value="3"/>
</dbReference>
<dbReference type="AlphaFoldDB" id="A0AAD5GSV1"/>
<comment type="function">
    <text evidence="1">Potential calcium sensor.</text>
</comment>
<dbReference type="CDD" id="cd00051">
    <property type="entry name" value="EFh"/>
    <property type="match status" value="1"/>
</dbReference>
<evidence type="ECO:0000256" key="3">
    <source>
        <dbReference type="ARBA" id="ARBA00022737"/>
    </source>
</evidence>
<gene>
    <name evidence="6" type="ORF">M8C21_013632</name>
</gene>
<dbReference type="Pfam" id="PF13833">
    <property type="entry name" value="EF-hand_8"/>
    <property type="match status" value="1"/>
</dbReference>
<dbReference type="InterPro" id="IPR018247">
    <property type="entry name" value="EF_Hand_1_Ca_BS"/>
</dbReference>
<dbReference type="EMBL" id="JAMZMK010005259">
    <property type="protein sequence ID" value="KAI7753820.1"/>
    <property type="molecule type" value="Genomic_DNA"/>
</dbReference>
<dbReference type="PROSITE" id="PS50222">
    <property type="entry name" value="EF_HAND_2"/>
    <property type="match status" value="3"/>
</dbReference>
<sequence>MLGMVIPEKDLHHMIDHIDKDGDGMINMEEFERLYETIITEERDEEEDMKEAFNVFDMNGDGFITVEELRSVLTSLGLRQGRTIEDCRLMIKKVDKDGDGDGMVDYKEFRQMMKGGGGFAAV</sequence>
<keyword evidence="7" id="KW-1185">Reference proteome</keyword>
<dbReference type="InterPro" id="IPR002048">
    <property type="entry name" value="EF_hand_dom"/>
</dbReference>
<evidence type="ECO:0000313" key="6">
    <source>
        <dbReference type="EMBL" id="KAI7753820.1"/>
    </source>
</evidence>